<feature type="chain" id="PRO_5047340306" evidence="1">
    <location>
        <begin position="25"/>
        <end position="256"/>
    </location>
</feature>
<dbReference type="EMBL" id="JBEXAC010000001">
    <property type="protein sequence ID" value="MET6996938.1"/>
    <property type="molecule type" value="Genomic_DNA"/>
</dbReference>
<name>A0ABV2T1N4_9BACT</name>
<dbReference type="Gene3D" id="2.40.160.20">
    <property type="match status" value="1"/>
</dbReference>
<proteinExistence type="predicted"/>
<evidence type="ECO:0000256" key="1">
    <source>
        <dbReference type="SAM" id="SignalP"/>
    </source>
</evidence>
<reference evidence="3 4" key="1">
    <citation type="submission" date="2024-06" db="EMBL/GenBank/DDBJ databases">
        <title>Chitinophaga defluvii sp. nov., isolated from municipal sewage.</title>
        <authorList>
            <person name="Zhang L."/>
        </authorList>
    </citation>
    <scope>NUCLEOTIDE SEQUENCE [LARGE SCALE GENOMIC DNA]</scope>
    <source>
        <strain evidence="3 4">H8</strain>
    </source>
</reference>
<dbReference type="Proteomes" id="UP001549749">
    <property type="component" value="Unassembled WGS sequence"/>
</dbReference>
<evidence type="ECO:0000259" key="2">
    <source>
        <dbReference type="Pfam" id="PF13568"/>
    </source>
</evidence>
<dbReference type="InterPro" id="IPR025665">
    <property type="entry name" value="Beta-barrel_OMP_2"/>
</dbReference>
<organism evidence="3 4">
    <name type="scientific">Chitinophaga defluvii</name>
    <dbReference type="NCBI Taxonomy" id="3163343"/>
    <lineage>
        <taxon>Bacteria</taxon>
        <taxon>Pseudomonadati</taxon>
        <taxon>Bacteroidota</taxon>
        <taxon>Chitinophagia</taxon>
        <taxon>Chitinophagales</taxon>
        <taxon>Chitinophagaceae</taxon>
        <taxon>Chitinophaga</taxon>
    </lineage>
</organism>
<keyword evidence="4" id="KW-1185">Reference proteome</keyword>
<feature type="signal peptide" evidence="1">
    <location>
        <begin position="1"/>
        <end position="24"/>
    </location>
</feature>
<dbReference type="SUPFAM" id="SSF56925">
    <property type="entry name" value="OMPA-like"/>
    <property type="match status" value="1"/>
</dbReference>
<evidence type="ECO:0000313" key="3">
    <source>
        <dbReference type="EMBL" id="MET6996938.1"/>
    </source>
</evidence>
<dbReference type="Pfam" id="PF13568">
    <property type="entry name" value="OMP_b-brl_2"/>
    <property type="match status" value="1"/>
</dbReference>
<dbReference type="RefSeq" id="WP_354659579.1">
    <property type="nucleotide sequence ID" value="NZ_JBEXAC010000001.1"/>
</dbReference>
<gene>
    <name evidence="3" type="ORF">ABR189_06145</name>
</gene>
<accession>A0ABV2T1N4</accession>
<sequence length="256" mass="27786">MKTTFRLLAPFSLLLFLNLSNAQAQVDLGVKGGLSIPNLTAGASDNPINSGYSSRLGADFAVHAEFHVSRHFSIQPQLEYSGQGGKKNGKQAFTPPDEMLPYFQGGPIPKYLYADYKSTAKINYLMIPVLAKYRFELNPRFDLYVAAGPFASFVVGAKNITSGNSAVYLDDAHTQQLVPNASFDRTEDIKDKLNTTNAGLSGHVGLAYKTGRNSIFLEAGGNYGFINIQKDDVNGKNNTGAAVVVLGYAFQICQRK</sequence>
<protein>
    <submittedName>
        <fullName evidence="3">Porin family protein</fullName>
    </submittedName>
</protein>
<dbReference type="InterPro" id="IPR011250">
    <property type="entry name" value="OMP/PagP_B-barrel"/>
</dbReference>
<evidence type="ECO:0000313" key="4">
    <source>
        <dbReference type="Proteomes" id="UP001549749"/>
    </source>
</evidence>
<feature type="domain" description="Outer membrane protein beta-barrel" evidence="2">
    <location>
        <begin position="22"/>
        <end position="228"/>
    </location>
</feature>
<keyword evidence="1" id="KW-0732">Signal</keyword>
<comment type="caution">
    <text evidence="3">The sequence shown here is derived from an EMBL/GenBank/DDBJ whole genome shotgun (WGS) entry which is preliminary data.</text>
</comment>